<dbReference type="InterPro" id="IPR052340">
    <property type="entry name" value="RNase_Y/CdgJ"/>
</dbReference>
<proteinExistence type="predicted"/>
<dbReference type="PANTHER" id="PTHR33525">
    <property type="match status" value="1"/>
</dbReference>
<dbReference type="InterPro" id="IPR013976">
    <property type="entry name" value="HDOD"/>
</dbReference>
<dbReference type="Pfam" id="PF08668">
    <property type="entry name" value="HDOD"/>
    <property type="match status" value="1"/>
</dbReference>
<dbReference type="EMBL" id="JADJMS010000004">
    <property type="protein sequence ID" value="MBK7413896.1"/>
    <property type="molecule type" value="Genomic_DNA"/>
</dbReference>
<accession>A0A935JTZ6</accession>
<dbReference type="PANTHER" id="PTHR33525:SF6">
    <property type="entry name" value="HDOD DOMAIN-CONTAINING PROTEIN"/>
    <property type="match status" value="1"/>
</dbReference>
<dbReference type="Proteomes" id="UP000739411">
    <property type="component" value="Unassembled WGS sequence"/>
</dbReference>
<evidence type="ECO:0000313" key="2">
    <source>
        <dbReference type="EMBL" id="MBK7413896.1"/>
    </source>
</evidence>
<comment type="caution">
    <text evidence="2">The sequence shown here is derived from an EMBL/GenBank/DDBJ whole genome shotgun (WGS) entry which is preliminary data.</text>
</comment>
<reference evidence="2 3" key="1">
    <citation type="submission" date="2020-10" db="EMBL/GenBank/DDBJ databases">
        <title>Connecting structure to function with the recovery of over 1000 high-quality activated sludge metagenome-assembled genomes encoding full-length rRNA genes using long-read sequencing.</title>
        <authorList>
            <person name="Singleton C.M."/>
            <person name="Petriglieri F."/>
            <person name="Kristensen J.M."/>
            <person name="Kirkegaard R.H."/>
            <person name="Michaelsen T.Y."/>
            <person name="Andersen M.H."/>
            <person name="Karst S.M."/>
            <person name="Dueholm M.S."/>
            <person name="Nielsen P.H."/>
            <person name="Albertsen M."/>
        </authorList>
    </citation>
    <scope>NUCLEOTIDE SEQUENCE [LARGE SCALE GENOMIC DNA]</scope>
    <source>
        <strain evidence="2">EsbW_18-Q3-R4-48_BATAC.463</strain>
    </source>
</reference>
<dbReference type="PROSITE" id="PS51833">
    <property type="entry name" value="HDOD"/>
    <property type="match status" value="1"/>
</dbReference>
<sequence>MNSNELNDSSVAGALEQNIQDIDIPPRPIIIDRIRAAMNEEVPNFKFVGQLVNADVSLAAGLIKTANSPYFGYQSRARSVNEALLMLGLDVTCRAIATISLRQAFPNSAHYERFWDASARIAALSGWLARQVRRPKLRPDDAYTFGLFRDCGIVILLRRFPQYKDTLARANNATELAFTTVEQQDFPSDHATIGYLLAQNWWLSDEICQAIRYHHDQSAIELFESGVPLLSRYLVAISQLAEHLLQKISGESHTEEWTKLGPSCLRLLSLEETDLPELYEEASLVLIAVD</sequence>
<name>A0A935JTZ6_9RHOO</name>
<gene>
    <name evidence="2" type="ORF">IPJ38_00970</name>
</gene>
<evidence type="ECO:0000313" key="3">
    <source>
        <dbReference type="Proteomes" id="UP000739411"/>
    </source>
</evidence>
<feature type="domain" description="HDOD" evidence="1">
    <location>
        <begin position="24"/>
        <end position="217"/>
    </location>
</feature>
<evidence type="ECO:0000259" key="1">
    <source>
        <dbReference type="PROSITE" id="PS51833"/>
    </source>
</evidence>
<protein>
    <submittedName>
        <fullName evidence="2">HDOD domain-containing protein</fullName>
    </submittedName>
</protein>
<organism evidence="2 3">
    <name type="scientific">Candidatus Dechloromonas phosphorivorans</name>
    <dbReference type="NCBI Taxonomy" id="2899244"/>
    <lineage>
        <taxon>Bacteria</taxon>
        <taxon>Pseudomonadati</taxon>
        <taxon>Pseudomonadota</taxon>
        <taxon>Betaproteobacteria</taxon>
        <taxon>Rhodocyclales</taxon>
        <taxon>Azonexaceae</taxon>
        <taxon>Dechloromonas</taxon>
    </lineage>
</organism>
<dbReference type="Gene3D" id="1.10.3210.10">
    <property type="entry name" value="Hypothetical protein af1432"/>
    <property type="match status" value="1"/>
</dbReference>
<dbReference type="AlphaFoldDB" id="A0A935JTZ6"/>
<dbReference type="SUPFAM" id="SSF109604">
    <property type="entry name" value="HD-domain/PDEase-like"/>
    <property type="match status" value="1"/>
</dbReference>